<keyword evidence="3" id="KW-0964">Secreted</keyword>
<evidence type="ECO:0000256" key="4">
    <source>
        <dbReference type="ARBA" id="ARBA00022729"/>
    </source>
</evidence>
<reference evidence="9" key="1">
    <citation type="submission" date="2022-12" db="EMBL/GenBank/DDBJ databases">
        <title>Draft genome assemblies for two species of Escallonia (Escalloniales).</title>
        <authorList>
            <person name="Chanderbali A."/>
            <person name="Dervinis C."/>
            <person name="Anghel I."/>
            <person name="Soltis D."/>
            <person name="Soltis P."/>
            <person name="Zapata F."/>
        </authorList>
    </citation>
    <scope>NUCLEOTIDE SEQUENCE</scope>
    <source>
        <strain evidence="9">UCBG64.0493</strain>
        <tissue evidence="9">Leaf</tissue>
    </source>
</reference>
<proteinExistence type="inferred from homology"/>
<evidence type="ECO:0000313" key="10">
    <source>
        <dbReference type="Proteomes" id="UP001188597"/>
    </source>
</evidence>
<comment type="caution">
    <text evidence="9">The sequence shown here is derived from an EMBL/GenBank/DDBJ whole genome shotgun (WGS) entry which is preliminary data.</text>
</comment>
<dbReference type="PANTHER" id="PTHR36016">
    <property type="entry name" value="CLAVATA3/ESR (CLE)-RELATED PROTEIN 7"/>
    <property type="match status" value="1"/>
</dbReference>
<evidence type="ECO:0000256" key="7">
    <source>
        <dbReference type="ARBA" id="ARBA00023278"/>
    </source>
</evidence>
<evidence type="ECO:0000256" key="2">
    <source>
        <dbReference type="ARBA" id="ARBA00005416"/>
    </source>
</evidence>
<comment type="subcellular location">
    <subcellularLocation>
        <location evidence="1">Secreted</location>
        <location evidence="1">Extracellular space</location>
    </subcellularLocation>
</comment>
<dbReference type="GO" id="GO:0030154">
    <property type="term" value="P:cell differentiation"/>
    <property type="evidence" value="ECO:0007669"/>
    <property type="project" value="UniProtKB-KW"/>
</dbReference>
<comment type="similarity">
    <text evidence="2">Belongs to the CLV3/ESR signal peptide family.</text>
</comment>
<dbReference type="EMBL" id="JAVXUP010001578">
    <property type="protein sequence ID" value="KAK3010079.1"/>
    <property type="molecule type" value="Genomic_DNA"/>
</dbReference>
<dbReference type="Proteomes" id="UP001188597">
    <property type="component" value="Unassembled WGS sequence"/>
</dbReference>
<sequence>MAKLPVPCNALRFFSRRSSMAANTDQRALLFLLTISFALLITSEARTLLQEVRAMQEITDSRLMLRELAFDSFTLEYYRRRSLGASSDRVAPGGPDPQHHSQPPSLDDLEVDSRLAVLERKVDVFAEELNDLIEERVAHFTKWEVQQHKNLKGQVTKLQE</sequence>
<evidence type="ECO:0000313" key="9">
    <source>
        <dbReference type="EMBL" id="KAK3010079.1"/>
    </source>
</evidence>
<keyword evidence="5" id="KW-0221">Differentiation</keyword>
<accession>A0AA89AMT2</accession>
<keyword evidence="10" id="KW-1185">Reference proteome</keyword>
<evidence type="ECO:0000256" key="1">
    <source>
        <dbReference type="ARBA" id="ARBA00004239"/>
    </source>
</evidence>
<evidence type="ECO:0000256" key="8">
    <source>
        <dbReference type="SAM" id="MobiDB-lite"/>
    </source>
</evidence>
<evidence type="ECO:0000256" key="6">
    <source>
        <dbReference type="ARBA" id="ARBA00023180"/>
    </source>
</evidence>
<keyword evidence="7" id="KW-0379">Hydroxylation</keyword>
<gene>
    <name evidence="9" type="ORF">RJ639_012250</name>
</gene>
<dbReference type="PANTHER" id="PTHR36016:SF1">
    <property type="entry name" value="CLAVATA3_ESR (CLE)-RELATED PROTEIN 5-RELATED"/>
    <property type="match status" value="1"/>
</dbReference>
<keyword evidence="6" id="KW-0325">Glycoprotein</keyword>
<organism evidence="9 10">
    <name type="scientific">Escallonia herrerae</name>
    <dbReference type="NCBI Taxonomy" id="1293975"/>
    <lineage>
        <taxon>Eukaryota</taxon>
        <taxon>Viridiplantae</taxon>
        <taxon>Streptophyta</taxon>
        <taxon>Embryophyta</taxon>
        <taxon>Tracheophyta</taxon>
        <taxon>Spermatophyta</taxon>
        <taxon>Magnoliopsida</taxon>
        <taxon>eudicotyledons</taxon>
        <taxon>Gunneridae</taxon>
        <taxon>Pentapetalae</taxon>
        <taxon>asterids</taxon>
        <taxon>campanulids</taxon>
        <taxon>Escalloniales</taxon>
        <taxon>Escalloniaceae</taxon>
        <taxon>Escallonia</taxon>
    </lineage>
</organism>
<feature type="region of interest" description="Disordered" evidence="8">
    <location>
        <begin position="86"/>
        <end position="107"/>
    </location>
</feature>
<dbReference type="AlphaFoldDB" id="A0AA89AMT2"/>
<dbReference type="InterPro" id="IPR039617">
    <property type="entry name" value="CLAVATA3-CLE"/>
</dbReference>
<protein>
    <submittedName>
        <fullName evidence="9">Uncharacterized protein</fullName>
    </submittedName>
</protein>
<evidence type="ECO:0000256" key="5">
    <source>
        <dbReference type="ARBA" id="ARBA00022782"/>
    </source>
</evidence>
<dbReference type="GO" id="GO:0005576">
    <property type="term" value="C:extracellular region"/>
    <property type="evidence" value="ECO:0007669"/>
    <property type="project" value="UniProtKB-SubCell"/>
</dbReference>
<keyword evidence="4" id="KW-0732">Signal</keyword>
<name>A0AA89AMT2_9ASTE</name>
<evidence type="ECO:0000256" key="3">
    <source>
        <dbReference type="ARBA" id="ARBA00022525"/>
    </source>
</evidence>